<feature type="active site" description="Tele-AMP-histidine intermediate" evidence="1">
    <location>
        <position position="101"/>
    </location>
</feature>
<dbReference type="EMBL" id="CP000853">
    <property type="protein sequence ID" value="ABW18784.1"/>
    <property type="molecule type" value="Genomic_DNA"/>
</dbReference>
<protein>
    <submittedName>
        <fullName evidence="5">Histidine triad (HIT) protein</fullName>
    </submittedName>
</protein>
<dbReference type="STRING" id="350688.Clos_1238"/>
<keyword evidence="6" id="KW-1185">Reference proteome</keyword>
<evidence type="ECO:0000256" key="3">
    <source>
        <dbReference type="PROSITE-ProRule" id="PRU00464"/>
    </source>
</evidence>
<dbReference type="OrthoDB" id="9784774at2"/>
<dbReference type="RefSeq" id="WP_012159096.1">
    <property type="nucleotide sequence ID" value="NC_009922.1"/>
</dbReference>
<organism evidence="5 6">
    <name type="scientific">Alkaliphilus oremlandii (strain OhILAs)</name>
    <name type="common">Clostridium oremlandii (strain OhILAs)</name>
    <dbReference type="NCBI Taxonomy" id="350688"/>
    <lineage>
        <taxon>Bacteria</taxon>
        <taxon>Bacillati</taxon>
        <taxon>Bacillota</taxon>
        <taxon>Clostridia</taxon>
        <taxon>Peptostreptococcales</taxon>
        <taxon>Natronincolaceae</taxon>
        <taxon>Alkaliphilus</taxon>
    </lineage>
</organism>
<feature type="short sequence motif" description="Histidine triad motif" evidence="2 3">
    <location>
        <begin position="99"/>
        <end position="103"/>
    </location>
</feature>
<dbReference type="Gene3D" id="3.30.428.10">
    <property type="entry name" value="HIT-like"/>
    <property type="match status" value="1"/>
</dbReference>
<name>A8MG56_ALKOO</name>
<dbReference type="KEGG" id="aoe:Clos_1238"/>
<dbReference type="InterPro" id="IPR019808">
    <property type="entry name" value="Histidine_triad_CS"/>
</dbReference>
<dbReference type="PRINTS" id="PR00332">
    <property type="entry name" value="HISTRIAD"/>
</dbReference>
<evidence type="ECO:0000313" key="5">
    <source>
        <dbReference type="EMBL" id="ABW18784.1"/>
    </source>
</evidence>
<dbReference type="CDD" id="cd01276">
    <property type="entry name" value="PKCI_related"/>
    <property type="match status" value="1"/>
</dbReference>
<dbReference type="Pfam" id="PF01230">
    <property type="entry name" value="HIT"/>
    <property type="match status" value="1"/>
</dbReference>
<feature type="domain" description="HIT" evidence="4">
    <location>
        <begin position="5"/>
        <end position="115"/>
    </location>
</feature>
<proteinExistence type="predicted"/>
<evidence type="ECO:0000313" key="6">
    <source>
        <dbReference type="Proteomes" id="UP000000269"/>
    </source>
</evidence>
<dbReference type="SUPFAM" id="SSF54197">
    <property type="entry name" value="HIT-like"/>
    <property type="match status" value="1"/>
</dbReference>
<dbReference type="HOGENOM" id="CLU_056776_8_1_9"/>
<dbReference type="eggNOG" id="COG0537">
    <property type="taxonomic scope" value="Bacteria"/>
</dbReference>
<reference evidence="6" key="1">
    <citation type="submission" date="2007-10" db="EMBL/GenBank/DDBJ databases">
        <title>Complete genome of Alkaliphilus oremlandii OhILAs.</title>
        <authorList>
            <person name="Copeland A."/>
            <person name="Lucas S."/>
            <person name="Lapidus A."/>
            <person name="Barry K."/>
            <person name="Detter J.C."/>
            <person name="Glavina del Rio T."/>
            <person name="Hammon N."/>
            <person name="Israni S."/>
            <person name="Dalin E."/>
            <person name="Tice H."/>
            <person name="Pitluck S."/>
            <person name="Chain P."/>
            <person name="Malfatti S."/>
            <person name="Shin M."/>
            <person name="Vergez L."/>
            <person name="Schmutz J."/>
            <person name="Larimer F."/>
            <person name="Land M."/>
            <person name="Hauser L."/>
            <person name="Kyrpides N."/>
            <person name="Mikhailova N."/>
            <person name="Stolz J.F."/>
            <person name="Dawson A."/>
            <person name="Fisher E."/>
            <person name="Crable B."/>
            <person name="Perera E."/>
            <person name="Lisak J."/>
            <person name="Ranganathan M."/>
            <person name="Basu P."/>
            <person name="Richardson P."/>
        </authorList>
    </citation>
    <scope>NUCLEOTIDE SEQUENCE [LARGE SCALE GENOMIC DNA]</scope>
    <source>
        <strain evidence="6">OhILAs</strain>
    </source>
</reference>
<dbReference type="PANTHER" id="PTHR23089">
    <property type="entry name" value="HISTIDINE TRIAD HIT PROTEIN"/>
    <property type="match status" value="1"/>
</dbReference>
<dbReference type="InterPro" id="IPR036265">
    <property type="entry name" value="HIT-like_sf"/>
</dbReference>
<dbReference type="GO" id="GO:0003824">
    <property type="term" value="F:catalytic activity"/>
    <property type="evidence" value="ECO:0007669"/>
    <property type="project" value="InterPro"/>
</dbReference>
<dbReference type="PROSITE" id="PS00892">
    <property type="entry name" value="HIT_1"/>
    <property type="match status" value="1"/>
</dbReference>
<dbReference type="InterPro" id="IPR011146">
    <property type="entry name" value="HIT-like"/>
</dbReference>
<evidence type="ECO:0000256" key="2">
    <source>
        <dbReference type="PIRSR" id="PIRSR601310-3"/>
    </source>
</evidence>
<evidence type="ECO:0000256" key="1">
    <source>
        <dbReference type="PIRSR" id="PIRSR601310-1"/>
    </source>
</evidence>
<dbReference type="InterPro" id="IPR001310">
    <property type="entry name" value="Histidine_triad_HIT"/>
</dbReference>
<sequence>MSDCIFCKIIEGQIPSAKVYEDDHVIAFKDIAPEAPTHLLIVPRKHIPSIVDISEEDSNMILPRIFAAIGHLAKEFNLEQEGFRIVNNCGKNGGQTVDHLHFHLLGGRQLQWPPG</sequence>
<accession>A8MG56</accession>
<gene>
    <name evidence="5" type="ordered locus">Clos_1238</name>
</gene>
<dbReference type="PROSITE" id="PS51084">
    <property type="entry name" value="HIT_2"/>
    <property type="match status" value="1"/>
</dbReference>
<evidence type="ECO:0000259" key="4">
    <source>
        <dbReference type="PROSITE" id="PS51084"/>
    </source>
</evidence>
<dbReference type="AlphaFoldDB" id="A8MG56"/>
<dbReference type="Proteomes" id="UP000000269">
    <property type="component" value="Chromosome"/>
</dbReference>